<comment type="caution">
    <text evidence="3">The sequence shown here is derived from an EMBL/GenBank/DDBJ whole genome shotgun (WGS) entry which is preliminary data.</text>
</comment>
<dbReference type="GO" id="GO:0000160">
    <property type="term" value="P:phosphorelay signal transduction system"/>
    <property type="evidence" value="ECO:0007669"/>
    <property type="project" value="InterPro"/>
</dbReference>
<accession>A0A0F3GWY7</accession>
<evidence type="ECO:0000259" key="2">
    <source>
        <dbReference type="PROSITE" id="PS50110"/>
    </source>
</evidence>
<organism evidence="3 4">
    <name type="scientific">Candidatus Magnetobacterium bavaricum</name>
    <dbReference type="NCBI Taxonomy" id="29290"/>
    <lineage>
        <taxon>Bacteria</taxon>
        <taxon>Pseudomonadati</taxon>
        <taxon>Nitrospirota</taxon>
        <taxon>Thermodesulfovibrionia</taxon>
        <taxon>Thermodesulfovibrionales</taxon>
        <taxon>Candidatus Magnetobacteriaceae</taxon>
        <taxon>Candidatus Magnetobacterium</taxon>
    </lineage>
</organism>
<dbReference type="Gene3D" id="3.40.50.2300">
    <property type="match status" value="1"/>
</dbReference>
<dbReference type="PANTHER" id="PTHR43228:SF6">
    <property type="entry name" value="RESPONSE REGULATOR RECEIVER"/>
    <property type="match status" value="1"/>
</dbReference>
<dbReference type="InterPro" id="IPR052048">
    <property type="entry name" value="ST_Response_Regulator"/>
</dbReference>
<proteinExistence type="predicted"/>
<dbReference type="PANTHER" id="PTHR43228">
    <property type="entry name" value="TWO-COMPONENT RESPONSE REGULATOR"/>
    <property type="match status" value="1"/>
</dbReference>
<evidence type="ECO:0000313" key="3">
    <source>
        <dbReference type="EMBL" id="KJU85203.1"/>
    </source>
</evidence>
<keyword evidence="1" id="KW-0597">Phosphoprotein</keyword>
<dbReference type="Pfam" id="PF00072">
    <property type="entry name" value="Response_reg"/>
    <property type="match status" value="1"/>
</dbReference>
<dbReference type="Proteomes" id="UP000033423">
    <property type="component" value="Unassembled WGS sequence"/>
</dbReference>
<gene>
    <name evidence="3" type="ORF">MBAV_002602</name>
</gene>
<dbReference type="AlphaFoldDB" id="A0A0F3GWY7"/>
<evidence type="ECO:0000256" key="1">
    <source>
        <dbReference type="PROSITE-ProRule" id="PRU00169"/>
    </source>
</evidence>
<dbReference type="PROSITE" id="PS50110">
    <property type="entry name" value="RESPONSE_REGULATORY"/>
    <property type="match status" value="1"/>
</dbReference>
<keyword evidence="4" id="KW-1185">Reference proteome</keyword>
<protein>
    <submittedName>
        <fullName evidence="3">Response regulator receiver domain-containing protein</fullName>
    </submittedName>
</protein>
<feature type="modified residue" description="4-aspartylphosphate" evidence="1">
    <location>
        <position position="57"/>
    </location>
</feature>
<dbReference type="InterPro" id="IPR001789">
    <property type="entry name" value="Sig_transdc_resp-reg_receiver"/>
</dbReference>
<evidence type="ECO:0000313" key="4">
    <source>
        <dbReference type="Proteomes" id="UP000033423"/>
    </source>
</evidence>
<feature type="domain" description="Response regulatory" evidence="2">
    <location>
        <begin position="7"/>
        <end position="114"/>
    </location>
</feature>
<dbReference type="SUPFAM" id="SSF52172">
    <property type="entry name" value="CheY-like"/>
    <property type="match status" value="1"/>
</dbReference>
<dbReference type="EMBL" id="LACI01001121">
    <property type="protein sequence ID" value="KJU85203.1"/>
    <property type="molecule type" value="Genomic_DNA"/>
</dbReference>
<sequence>MKMILPKILIVEDEPEMFKTMMRLLKRIGYDVLPSATTGIEAIESVRDNNPDLILMDIILDVKMDGIEAVRHIREISDASVIYLSQQSDKDTFERARVSGAQGYFVKPVRYLNP</sequence>
<dbReference type="SMART" id="SM00448">
    <property type="entry name" value="REC"/>
    <property type="match status" value="1"/>
</dbReference>
<name>A0A0F3GWY7_9BACT</name>
<reference evidence="3 4" key="1">
    <citation type="submission" date="2015-02" db="EMBL/GenBank/DDBJ databases">
        <title>Single-cell genomics of uncultivated deep-branching MTB reveals a conserved set of magnetosome genes.</title>
        <authorList>
            <person name="Kolinko S."/>
            <person name="Richter M."/>
            <person name="Glockner F.O."/>
            <person name="Brachmann A."/>
            <person name="Schuler D."/>
        </authorList>
    </citation>
    <scope>NUCLEOTIDE SEQUENCE [LARGE SCALE GENOMIC DNA]</scope>
    <source>
        <strain evidence="3">TM-1</strain>
    </source>
</reference>
<dbReference type="InterPro" id="IPR011006">
    <property type="entry name" value="CheY-like_superfamily"/>
</dbReference>